<sequence>MWRPKFSPVTGAELSTSDDGSINSRDEDFPKKVRGSPVNWPGMKEKVRRFSMFCVYCLMTDGIDPKKSPLGSFGDLRLLSFVLHTMLVMIHLILIGIWARALEHRLIFSLDHQKIISPLITGITTTFGTSLEKTQPLTVTHDTAAAWVGIGSALLHVWHQKAVPASIMGVLSTFLYLGNIQVYHIATASLFSLETFTASHPNVVRTQSLPAFNDTAYDLTTAEGLNDGVFAMAAYAGGSLHFFPSVVGSTTNPGLYDGTLYDVPLDTTGGIDNITVSAIGFKVTCGYLPNVDLQFSPDDGYWRGTLDGANHLQFGIAATRKTSDADDIDPDIFAEPGIISKAGPVVNSSLSLANGTISVENTTALSVILYSTIPIVDSSYNPGPWVNLTTPMNTSVTAIQVFQCSLALVVQSAILDAQSQQVFTVTPDITKTNSTWAPYAGPQDRGGLAKVADDNLFIDMWGAWYNSMPASDFPLHWGLGASSAYASVADIYLIQNLNLPAANNSDTRSVPLHMVENSLSTIVASMFWTCVVRPNGTLQTSGINAVPSPPLLLAGNATITKVSAEARLNISVGLATSIALVLLSLPYSLSKGAHREGDLSIRGTGMLHTIWVYRNHPELETLLEQVQQPTDDNLREAGMVRTRLVDGYWRKRTSRESF</sequence>
<gene>
    <name evidence="3" type="ORF">B0H17DRAFT_1138519</name>
</gene>
<keyword evidence="2" id="KW-1133">Transmembrane helix</keyword>
<keyword evidence="2" id="KW-0472">Membrane</keyword>
<evidence type="ECO:0000256" key="1">
    <source>
        <dbReference type="SAM" id="MobiDB-lite"/>
    </source>
</evidence>
<evidence type="ECO:0000256" key="2">
    <source>
        <dbReference type="SAM" id="Phobius"/>
    </source>
</evidence>
<evidence type="ECO:0000313" key="4">
    <source>
        <dbReference type="Proteomes" id="UP001221757"/>
    </source>
</evidence>
<name>A0AAD7GED1_MYCRO</name>
<keyword evidence="4" id="KW-1185">Reference proteome</keyword>
<keyword evidence="2" id="KW-0812">Transmembrane</keyword>
<protein>
    <submittedName>
        <fullName evidence="3">Uncharacterized protein</fullName>
    </submittedName>
</protein>
<accession>A0AAD7GED1</accession>
<feature type="region of interest" description="Disordered" evidence="1">
    <location>
        <begin position="1"/>
        <end position="30"/>
    </location>
</feature>
<proteinExistence type="predicted"/>
<reference evidence="3" key="1">
    <citation type="submission" date="2023-03" db="EMBL/GenBank/DDBJ databases">
        <title>Massive genome expansion in bonnet fungi (Mycena s.s.) driven by repeated elements and novel gene families across ecological guilds.</title>
        <authorList>
            <consortium name="Lawrence Berkeley National Laboratory"/>
            <person name="Harder C.B."/>
            <person name="Miyauchi S."/>
            <person name="Viragh M."/>
            <person name="Kuo A."/>
            <person name="Thoen E."/>
            <person name="Andreopoulos B."/>
            <person name="Lu D."/>
            <person name="Skrede I."/>
            <person name="Drula E."/>
            <person name="Henrissat B."/>
            <person name="Morin E."/>
            <person name="Kohler A."/>
            <person name="Barry K."/>
            <person name="LaButti K."/>
            <person name="Morin E."/>
            <person name="Salamov A."/>
            <person name="Lipzen A."/>
            <person name="Mereny Z."/>
            <person name="Hegedus B."/>
            <person name="Baldrian P."/>
            <person name="Stursova M."/>
            <person name="Weitz H."/>
            <person name="Taylor A."/>
            <person name="Grigoriev I.V."/>
            <person name="Nagy L.G."/>
            <person name="Martin F."/>
            <person name="Kauserud H."/>
        </authorList>
    </citation>
    <scope>NUCLEOTIDE SEQUENCE</scope>
    <source>
        <strain evidence="3">CBHHK067</strain>
    </source>
</reference>
<feature type="compositionally biased region" description="Polar residues" evidence="1">
    <location>
        <begin position="13"/>
        <end position="23"/>
    </location>
</feature>
<evidence type="ECO:0000313" key="3">
    <source>
        <dbReference type="EMBL" id="KAJ7681366.1"/>
    </source>
</evidence>
<feature type="transmembrane region" description="Helical" evidence="2">
    <location>
        <begin position="76"/>
        <end position="99"/>
    </location>
</feature>
<dbReference type="EMBL" id="JARKIE010000119">
    <property type="protein sequence ID" value="KAJ7681366.1"/>
    <property type="molecule type" value="Genomic_DNA"/>
</dbReference>
<dbReference type="Proteomes" id="UP001221757">
    <property type="component" value="Unassembled WGS sequence"/>
</dbReference>
<comment type="caution">
    <text evidence="3">The sequence shown here is derived from an EMBL/GenBank/DDBJ whole genome shotgun (WGS) entry which is preliminary data.</text>
</comment>
<organism evidence="3 4">
    <name type="scientific">Mycena rosella</name>
    <name type="common">Pink bonnet</name>
    <name type="synonym">Agaricus rosellus</name>
    <dbReference type="NCBI Taxonomy" id="1033263"/>
    <lineage>
        <taxon>Eukaryota</taxon>
        <taxon>Fungi</taxon>
        <taxon>Dikarya</taxon>
        <taxon>Basidiomycota</taxon>
        <taxon>Agaricomycotina</taxon>
        <taxon>Agaricomycetes</taxon>
        <taxon>Agaricomycetidae</taxon>
        <taxon>Agaricales</taxon>
        <taxon>Marasmiineae</taxon>
        <taxon>Mycenaceae</taxon>
        <taxon>Mycena</taxon>
    </lineage>
</organism>
<dbReference type="AlphaFoldDB" id="A0AAD7GED1"/>